<accession>A0ACB8WYI7</accession>
<reference evidence="1" key="1">
    <citation type="submission" date="2022-04" db="EMBL/GenBank/DDBJ databases">
        <title>Jade perch genome.</title>
        <authorList>
            <person name="Chao B."/>
        </authorList>
    </citation>
    <scope>NUCLEOTIDE SEQUENCE</scope>
    <source>
        <strain evidence="1">CB-2022</strain>
    </source>
</reference>
<gene>
    <name evidence="1" type="ORF">L3Q82_023335</name>
</gene>
<evidence type="ECO:0000313" key="2">
    <source>
        <dbReference type="Proteomes" id="UP000831701"/>
    </source>
</evidence>
<proteinExistence type="predicted"/>
<name>A0ACB8WYI7_9TELE</name>
<dbReference type="Proteomes" id="UP000831701">
    <property type="component" value="Chromosome 5"/>
</dbReference>
<evidence type="ECO:0000313" key="1">
    <source>
        <dbReference type="EMBL" id="KAI3372881.1"/>
    </source>
</evidence>
<dbReference type="EMBL" id="CM041535">
    <property type="protein sequence ID" value="KAI3372881.1"/>
    <property type="molecule type" value="Genomic_DNA"/>
</dbReference>
<keyword evidence="2" id="KW-1185">Reference proteome</keyword>
<sequence>MAAHRSGLRGNRGRAVAEDIRPNKTLHRESNDMSAKGATVLSRTKAKTKQEDALKNQPCPQRKVLSREAQHISIILENCIRQAEIAVSLPAVLRLNRESGVADEELSRALREHQGLDERLETLEGLKQEADGEEEGEAGEARKRTRAQLEMDIKKSVRDLFRLVRVHPDIINDLRAELVSEVGESEHELIRVLEKFHSHMVEMLLTSPDEELQLRLQKEASLCTYQDLEDIGALEEKAATTMKKIDADIAEKNEEIEQLKNSLQGDNVDTDMLLLADMQCQSVIKTSEMKQSSVQQNIDQLSVQLNNLMLENRQAERALQEKNEKVENEIEYLIQHFDDEMGEKQANLELNEMEYKREEDELRRLEKPFSVLELECNQIQEKRRLAEEKRQKEMKELELKTKAAIFAQAWWRGYSVRKALKNKSKSKKTKKGKGKKTK</sequence>
<protein>
    <submittedName>
        <fullName evidence="1">Uncharacterized protein</fullName>
    </submittedName>
</protein>
<comment type="caution">
    <text evidence="1">The sequence shown here is derived from an EMBL/GenBank/DDBJ whole genome shotgun (WGS) entry which is preliminary data.</text>
</comment>
<organism evidence="1 2">
    <name type="scientific">Scortum barcoo</name>
    <name type="common">barcoo grunter</name>
    <dbReference type="NCBI Taxonomy" id="214431"/>
    <lineage>
        <taxon>Eukaryota</taxon>
        <taxon>Metazoa</taxon>
        <taxon>Chordata</taxon>
        <taxon>Craniata</taxon>
        <taxon>Vertebrata</taxon>
        <taxon>Euteleostomi</taxon>
        <taxon>Actinopterygii</taxon>
        <taxon>Neopterygii</taxon>
        <taxon>Teleostei</taxon>
        <taxon>Neoteleostei</taxon>
        <taxon>Acanthomorphata</taxon>
        <taxon>Eupercaria</taxon>
        <taxon>Centrarchiformes</taxon>
        <taxon>Terapontoidei</taxon>
        <taxon>Terapontidae</taxon>
        <taxon>Scortum</taxon>
    </lineage>
</organism>